<comment type="caution">
    <text evidence="6">The sequence shown here is derived from an EMBL/GenBank/DDBJ whole genome shotgun (WGS) entry which is preliminary data.</text>
</comment>
<evidence type="ECO:0000313" key="6">
    <source>
        <dbReference type="EMBL" id="TRW46241.1"/>
    </source>
</evidence>
<dbReference type="Proteomes" id="UP000318693">
    <property type="component" value="Unassembled WGS sequence"/>
</dbReference>
<organism evidence="6 7">
    <name type="scientific">Georgenia yuyongxinii</name>
    <dbReference type="NCBI Taxonomy" id="2589797"/>
    <lineage>
        <taxon>Bacteria</taxon>
        <taxon>Bacillati</taxon>
        <taxon>Actinomycetota</taxon>
        <taxon>Actinomycetes</taxon>
        <taxon>Micrococcales</taxon>
        <taxon>Bogoriellaceae</taxon>
        <taxon>Georgenia</taxon>
    </lineage>
</organism>
<dbReference type="GO" id="GO:0004713">
    <property type="term" value="F:protein tyrosine kinase activity"/>
    <property type="evidence" value="ECO:0007669"/>
    <property type="project" value="UniProtKB-KW"/>
</dbReference>
<dbReference type="EMBL" id="VJXR01000012">
    <property type="protein sequence ID" value="TRW46241.1"/>
    <property type="molecule type" value="Genomic_DNA"/>
</dbReference>
<dbReference type="PANTHER" id="PTHR43434:SF20">
    <property type="entry name" value="5'-NUCLEOTIDASE"/>
    <property type="match status" value="1"/>
</dbReference>
<evidence type="ECO:0000256" key="2">
    <source>
        <dbReference type="ARBA" id="ARBA00023137"/>
    </source>
</evidence>
<name>A0A552WTS2_9MICO</name>
<dbReference type="Gene3D" id="3.40.50.1000">
    <property type="entry name" value="HAD superfamily/HAD-like"/>
    <property type="match status" value="1"/>
</dbReference>
<accession>A0A552WTS2</accession>
<dbReference type="InterPro" id="IPR050155">
    <property type="entry name" value="HAD-like_hydrolase_sf"/>
</dbReference>
<evidence type="ECO:0000256" key="3">
    <source>
        <dbReference type="ARBA" id="ARBA00050405"/>
    </source>
</evidence>
<evidence type="ECO:0000256" key="4">
    <source>
        <dbReference type="ARBA" id="ARBA00069527"/>
    </source>
</evidence>
<keyword evidence="2" id="KW-0829">Tyrosine-protein kinase</keyword>
<gene>
    <name evidence="6" type="ORF">FJ693_06485</name>
</gene>
<keyword evidence="2" id="KW-0808">Transferase</keyword>
<proteinExistence type="inferred from homology"/>
<dbReference type="Gene3D" id="1.10.150.240">
    <property type="entry name" value="Putative phosphatase, domain 2"/>
    <property type="match status" value="1"/>
</dbReference>
<keyword evidence="6" id="KW-0378">Hydrolase</keyword>
<dbReference type="SUPFAM" id="SSF56784">
    <property type="entry name" value="HAD-like"/>
    <property type="match status" value="1"/>
</dbReference>
<dbReference type="PANTHER" id="PTHR43434">
    <property type="entry name" value="PHOSPHOGLYCOLATE PHOSPHATASE"/>
    <property type="match status" value="1"/>
</dbReference>
<evidence type="ECO:0000256" key="5">
    <source>
        <dbReference type="ARBA" id="ARBA00080335"/>
    </source>
</evidence>
<dbReference type="GO" id="GO:0016787">
    <property type="term" value="F:hydrolase activity"/>
    <property type="evidence" value="ECO:0007669"/>
    <property type="project" value="UniProtKB-KW"/>
</dbReference>
<dbReference type="InterPro" id="IPR023214">
    <property type="entry name" value="HAD_sf"/>
</dbReference>
<evidence type="ECO:0000313" key="7">
    <source>
        <dbReference type="Proteomes" id="UP000318693"/>
    </source>
</evidence>
<reference evidence="6 7" key="1">
    <citation type="submission" date="2019-07" db="EMBL/GenBank/DDBJ databases">
        <title>Georgenia wutianyii sp. nov. and Georgenia *** sp. nov. isolated from plateau pika (Ochotona curzoniae) in the Qinghai-Tibet plateau of China.</title>
        <authorList>
            <person name="Tian Z."/>
        </authorList>
    </citation>
    <scope>NUCLEOTIDE SEQUENCE [LARGE SCALE GENOMIC DNA]</scope>
    <source>
        <strain evidence="6 7">Z446</strain>
    </source>
</reference>
<protein>
    <recommendedName>
        <fullName evidence="4">Tyrosine-protein kinase PtkA</fullName>
    </recommendedName>
    <alternativeName>
        <fullName evidence="5">Protein tyrosine kinase A</fullName>
    </alternativeName>
</protein>
<dbReference type="Pfam" id="PF13419">
    <property type="entry name" value="HAD_2"/>
    <property type="match status" value="1"/>
</dbReference>
<dbReference type="FunFam" id="3.40.50.1000:FF:000022">
    <property type="entry name" value="Phosphoglycolate phosphatase"/>
    <property type="match status" value="1"/>
</dbReference>
<keyword evidence="2" id="KW-0418">Kinase</keyword>
<dbReference type="InterPro" id="IPR041492">
    <property type="entry name" value="HAD_2"/>
</dbReference>
<comment type="similarity">
    <text evidence="1">Belongs to the HAD-like hydrolase superfamily. CbbY/CbbZ/Gph/YieH family.</text>
</comment>
<dbReference type="AlphaFoldDB" id="A0A552WTS2"/>
<keyword evidence="7" id="KW-1185">Reference proteome</keyword>
<comment type="catalytic activity">
    <reaction evidence="3">
        <text>L-tyrosyl-[protein] + ATP = O-phospho-L-tyrosyl-[protein] + ADP + H(+)</text>
        <dbReference type="Rhea" id="RHEA:10596"/>
        <dbReference type="Rhea" id="RHEA-COMP:10136"/>
        <dbReference type="Rhea" id="RHEA-COMP:20101"/>
        <dbReference type="ChEBI" id="CHEBI:15378"/>
        <dbReference type="ChEBI" id="CHEBI:30616"/>
        <dbReference type="ChEBI" id="CHEBI:46858"/>
        <dbReference type="ChEBI" id="CHEBI:61978"/>
        <dbReference type="ChEBI" id="CHEBI:456216"/>
    </reaction>
    <physiologicalReaction direction="left-to-right" evidence="3">
        <dbReference type="Rhea" id="RHEA:10597"/>
    </physiologicalReaction>
</comment>
<dbReference type="InterPro" id="IPR023198">
    <property type="entry name" value="PGP-like_dom2"/>
</dbReference>
<dbReference type="InterPro" id="IPR036412">
    <property type="entry name" value="HAD-like_sf"/>
</dbReference>
<evidence type="ECO:0000256" key="1">
    <source>
        <dbReference type="ARBA" id="ARBA00006171"/>
    </source>
</evidence>
<sequence>MRPTAVLFDLDGTITHSGPAITRSIADALAAFGYAAQTPEQLLRFVGPPIRVGLQRFAGVSDADLEPVVAHYRAAYTERMLDVDLYPGVPELIAQLHGAGVPLAVATSKTQVMAEPILAHAGLTRYFTVICGATTDETRSAKADIVIDALTGLAAAGADISRAVMVGDRHHDVEGATEHGIPAILVRWGYGQPGEEDGAHAVVADAAELAALLGQPVPASR</sequence>
<dbReference type="GO" id="GO:0005829">
    <property type="term" value="C:cytosol"/>
    <property type="evidence" value="ECO:0007669"/>
    <property type="project" value="TreeGrafter"/>
</dbReference>